<dbReference type="Gene3D" id="3.40.190.10">
    <property type="entry name" value="Periplasmic binding protein-like II"/>
    <property type="match status" value="2"/>
</dbReference>
<keyword evidence="2 3" id="KW-0732">Signal</keyword>
<dbReference type="SMART" id="SM00062">
    <property type="entry name" value="PBPb"/>
    <property type="match status" value="1"/>
</dbReference>
<proteinExistence type="inferred from homology"/>
<reference evidence="5 6" key="1">
    <citation type="submission" date="2018-10" db="EMBL/GenBank/DDBJ databases">
        <title>Complete Genome Sequence and Transcriptomic Profiles of a Marine Bacterium, Pseudoalteromonas agarivorans Hao 2018.</title>
        <authorList>
            <person name="Hao L."/>
        </authorList>
    </citation>
    <scope>NUCLEOTIDE SEQUENCE [LARGE SCALE GENOMIC DNA]</scope>
    <source>
        <strain evidence="5 6">Hao 2018</strain>
    </source>
</reference>
<evidence type="ECO:0000256" key="1">
    <source>
        <dbReference type="ARBA" id="ARBA00010333"/>
    </source>
</evidence>
<dbReference type="Proteomes" id="UP000279995">
    <property type="component" value="Chromosome II"/>
</dbReference>
<organism evidence="5 6">
    <name type="scientific">Pseudoalteromonas agarivorans</name>
    <dbReference type="NCBI Taxonomy" id="176102"/>
    <lineage>
        <taxon>Bacteria</taxon>
        <taxon>Pseudomonadati</taxon>
        <taxon>Pseudomonadota</taxon>
        <taxon>Gammaproteobacteria</taxon>
        <taxon>Alteromonadales</taxon>
        <taxon>Pseudoalteromonadaceae</taxon>
        <taxon>Pseudoalteromonas</taxon>
    </lineage>
</organism>
<feature type="chain" id="PRO_5042061363" evidence="3">
    <location>
        <begin position="28"/>
        <end position="250"/>
    </location>
</feature>
<dbReference type="SUPFAM" id="SSF53850">
    <property type="entry name" value="Periplasmic binding protein-like II"/>
    <property type="match status" value="1"/>
</dbReference>
<dbReference type="Pfam" id="PF00497">
    <property type="entry name" value="SBP_bac_3"/>
    <property type="match status" value="1"/>
</dbReference>
<dbReference type="PANTHER" id="PTHR35936">
    <property type="entry name" value="MEMBRANE-BOUND LYTIC MUREIN TRANSGLYCOSYLASE F"/>
    <property type="match status" value="1"/>
</dbReference>
<dbReference type="EMBL" id="CP033066">
    <property type="protein sequence ID" value="AYM88921.1"/>
    <property type="molecule type" value="Genomic_DNA"/>
</dbReference>
<evidence type="ECO:0000259" key="4">
    <source>
        <dbReference type="SMART" id="SM00062"/>
    </source>
</evidence>
<feature type="domain" description="Solute-binding protein family 3/N-terminal" evidence="4">
    <location>
        <begin position="31"/>
        <end position="242"/>
    </location>
</feature>
<comment type="similarity">
    <text evidence="1">Belongs to the bacterial solute-binding protein 3 family.</text>
</comment>
<evidence type="ECO:0000313" key="5">
    <source>
        <dbReference type="EMBL" id="AYM88921.1"/>
    </source>
</evidence>
<feature type="signal peptide" evidence="3">
    <location>
        <begin position="1"/>
        <end position="27"/>
    </location>
</feature>
<protein>
    <submittedName>
        <fullName evidence="5">Amino acid ABC transporter substrate-binding protein</fullName>
    </submittedName>
</protein>
<evidence type="ECO:0000256" key="3">
    <source>
        <dbReference type="SAM" id="SignalP"/>
    </source>
</evidence>
<gene>
    <name evidence="5" type="ORF">D9T18_19815</name>
</gene>
<accession>A0AAD0U3Q1</accession>
<name>A0AAD0U3Q1_9GAMM</name>
<dbReference type="PANTHER" id="PTHR35936:SF19">
    <property type="entry name" value="AMINO-ACID-BINDING PROTEIN YXEM-RELATED"/>
    <property type="match status" value="1"/>
</dbReference>
<dbReference type="AlphaFoldDB" id="A0AAD0U3Q1"/>
<dbReference type="RefSeq" id="WP_121638634.1">
    <property type="nucleotide sequence ID" value="NZ_CP033066.1"/>
</dbReference>
<evidence type="ECO:0000256" key="2">
    <source>
        <dbReference type="ARBA" id="ARBA00022729"/>
    </source>
</evidence>
<sequence length="250" mass="28299">MNVLSCTRVFLLVWVTCLGLFSVKAQACDKTINVGTNERYWPPYVVLKNNTLTGVEIDIIKTIFKDSPFCINFTLLPNSLRALEELKHGRVDLMFAASKTRERQAYAHFSLSYREEVMLLYKHAGSANISSLEQLFKKGLTAGVNRGSFLGHTFKRLSDKYSKQIVLTSDADKRFALLNKKRVDFVVDDSLVAHHFANKYTAILPVEQVAPINVNNVHFMMSKKTITLEEVNTINAHILKNKAALKALFK</sequence>
<dbReference type="InterPro" id="IPR001638">
    <property type="entry name" value="Solute-binding_3/MltF_N"/>
</dbReference>
<evidence type="ECO:0000313" key="6">
    <source>
        <dbReference type="Proteomes" id="UP000279995"/>
    </source>
</evidence>